<keyword evidence="3" id="KW-1185">Reference proteome</keyword>
<keyword evidence="1" id="KW-0812">Transmembrane</keyword>
<accession>A0ABQ9EWF0</accession>
<comment type="caution">
    <text evidence="2">The sequence shown here is derived from an EMBL/GenBank/DDBJ whole genome shotgun (WGS) entry which is preliminary data.</text>
</comment>
<gene>
    <name evidence="2" type="ORF">KUTeg_013186</name>
</gene>
<dbReference type="InterPro" id="IPR026913">
    <property type="entry name" value="METTL24"/>
</dbReference>
<dbReference type="PANTHER" id="PTHR32026:SF10">
    <property type="entry name" value="METHYLTRANSFERASE-LIKE PROTEIN 24-RELATED"/>
    <property type="match status" value="1"/>
</dbReference>
<dbReference type="PANTHER" id="PTHR32026">
    <property type="entry name" value="METHYLTRANSFERASE-LIKE PROTEIN 24"/>
    <property type="match status" value="1"/>
</dbReference>
<feature type="transmembrane region" description="Helical" evidence="1">
    <location>
        <begin position="12"/>
        <end position="32"/>
    </location>
</feature>
<organism evidence="2 3">
    <name type="scientific">Tegillarca granosa</name>
    <name type="common">Malaysian cockle</name>
    <name type="synonym">Anadara granosa</name>
    <dbReference type="NCBI Taxonomy" id="220873"/>
    <lineage>
        <taxon>Eukaryota</taxon>
        <taxon>Metazoa</taxon>
        <taxon>Spiralia</taxon>
        <taxon>Lophotrochozoa</taxon>
        <taxon>Mollusca</taxon>
        <taxon>Bivalvia</taxon>
        <taxon>Autobranchia</taxon>
        <taxon>Pteriomorphia</taxon>
        <taxon>Arcoida</taxon>
        <taxon>Arcoidea</taxon>
        <taxon>Arcidae</taxon>
        <taxon>Tegillarca</taxon>
    </lineage>
</organism>
<sequence length="291" mass="34427">MSPDTGIMRRKFKFIVQITVIAILIVIIVVVWSSRLRKQKSKENIFAIDLYDDEYDENKRLKSMMAKDMDRHAAFKHLNMIGMPEKTRKVPPKPPVPEIFIQNNPPIVLSDQIYLEAKDVICKDDQRVGYQHDGGYNVCLSPPMKLKKPCVEIIGCLMMQYLKSTNRKIDYVKFDIEYNEWAVLQAIFEEGSLESVKQLGFEIHINEYFRIHKLNFRTTKEDFIFMYKTLEILKKLNFRKFNYRLNPFGEYKSKVTGKTRSHSYELFYINMNLVPSNYTVKVKYSKPRNFA</sequence>
<evidence type="ECO:0008006" key="4">
    <source>
        <dbReference type="Google" id="ProtNLM"/>
    </source>
</evidence>
<protein>
    <recommendedName>
        <fullName evidence="4">Methyltransferase FkbM domain-containing protein</fullName>
    </recommendedName>
</protein>
<reference evidence="2 3" key="1">
    <citation type="submission" date="2022-12" db="EMBL/GenBank/DDBJ databases">
        <title>Chromosome-level genome of Tegillarca granosa.</title>
        <authorList>
            <person name="Kim J."/>
        </authorList>
    </citation>
    <scope>NUCLEOTIDE SEQUENCE [LARGE SCALE GENOMIC DNA]</scope>
    <source>
        <strain evidence="2">Teg-2019</strain>
        <tissue evidence="2">Adductor muscle</tissue>
    </source>
</reference>
<dbReference type="Proteomes" id="UP001217089">
    <property type="component" value="Unassembled WGS sequence"/>
</dbReference>
<dbReference type="EMBL" id="JARBDR010000657">
    <property type="protein sequence ID" value="KAJ8308312.1"/>
    <property type="molecule type" value="Genomic_DNA"/>
</dbReference>
<keyword evidence="1" id="KW-1133">Transmembrane helix</keyword>
<evidence type="ECO:0000256" key="1">
    <source>
        <dbReference type="SAM" id="Phobius"/>
    </source>
</evidence>
<evidence type="ECO:0000313" key="2">
    <source>
        <dbReference type="EMBL" id="KAJ8308312.1"/>
    </source>
</evidence>
<name>A0ABQ9EWF0_TEGGR</name>
<keyword evidence="1" id="KW-0472">Membrane</keyword>
<evidence type="ECO:0000313" key="3">
    <source>
        <dbReference type="Proteomes" id="UP001217089"/>
    </source>
</evidence>
<proteinExistence type="predicted"/>